<accession>A0ABY5XIR2</accession>
<organism evidence="1 2">
    <name type="scientific">Rhizobium sullae</name>
    <name type="common">Rhizobium hedysari</name>
    <dbReference type="NCBI Taxonomy" id="50338"/>
    <lineage>
        <taxon>Bacteria</taxon>
        <taxon>Pseudomonadati</taxon>
        <taxon>Pseudomonadota</taxon>
        <taxon>Alphaproteobacteria</taxon>
        <taxon>Hyphomicrobiales</taxon>
        <taxon>Rhizobiaceae</taxon>
        <taxon>Rhizobium/Agrobacterium group</taxon>
        <taxon>Rhizobium</taxon>
    </lineage>
</organism>
<keyword evidence="2" id="KW-1185">Reference proteome</keyword>
<evidence type="ECO:0000313" key="1">
    <source>
        <dbReference type="EMBL" id="UWU14094.1"/>
    </source>
</evidence>
<dbReference type="RefSeq" id="WP_027511989.1">
    <property type="nucleotide sequence ID" value="NZ_CP104143.1"/>
</dbReference>
<sequence>MTDADLLNAWPFDAGPPLPRLLRFVDALAAGAGSATAKSSGTMESLGTFNRRLARLHLQLVGRPLEAKVVCACGEELELALPIEAVAATADPPATVGIDTPNRRSFRLPCLSEIALAREPRALAEACALEEGDALSDEHLATLDAVWSAADPAAEITLDFACTACGVPIHAQADLALFVARELDMKMRGFLAEIHNLAGAYGWSEAEVLMVPAARRRLYAALIGGRS</sequence>
<dbReference type="Proteomes" id="UP001060123">
    <property type="component" value="Chromosome"/>
</dbReference>
<dbReference type="EMBL" id="CP104143">
    <property type="protein sequence ID" value="UWU14094.1"/>
    <property type="molecule type" value="Genomic_DNA"/>
</dbReference>
<name>A0ABY5XIR2_RHISU</name>
<protein>
    <submittedName>
        <fullName evidence="1">Uncharacterized protein</fullName>
    </submittedName>
</protein>
<reference evidence="1" key="1">
    <citation type="submission" date="2022-09" db="EMBL/GenBank/DDBJ databases">
        <title>Australian commercial rhizobial inoculants.</title>
        <authorList>
            <person name="Kohlmeier M.G."/>
            <person name="O'Hara G.W."/>
            <person name="Colombi E."/>
            <person name="Ramsay J.P."/>
            <person name="Terpolilli J."/>
        </authorList>
    </citation>
    <scope>NUCLEOTIDE SEQUENCE</scope>
    <source>
        <strain evidence="1">WSM1592</strain>
    </source>
</reference>
<proteinExistence type="predicted"/>
<evidence type="ECO:0000313" key="2">
    <source>
        <dbReference type="Proteomes" id="UP001060123"/>
    </source>
</evidence>
<gene>
    <name evidence="1" type="ORF">N2599_18565</name>
</gene>